<dbReference type="InterPro" id="IPR036390">
    <property type="entry name" value="WH_DNA-bd_sf"/>
</dbReference>
<dbReference type="AlphaFoldDB" id="A0AA89CA91"/>
<dbReference type="InterPro" id="IPR046328">
    <property type="entry name" value="ETS_fam"/>
</dbReference>
<dbReference type="Gene3D" id="1.10.10.10">
    <property type="entry name" value="Winged helix-like DNA-binding domain superfamily/Winged helix DNA-binding domain"/>
    <property type="match status" value="1"/>
</dbReference>
<evidence type="ECO:0000256" key="1">
    <source>
        <dbReference type="ARBA" id="ARBA00005562"/>
    </source>
</evidence>
<dbReference type="PANTHER" id="PTHR11849">
    <property type="entry name" value="ETS"/>
    <property type="match status" value="1"/>
</dbReference>
<dbReference type="GO" id="GO:0030154">
    <property type="term" value="P:cell differentiation"/>
    <property type="evidence" value="ECO:0007669"/>
    <property type="project" value="TreeGrafter"/>
</dbReference>
<feature type="domain" description="ETS" evidence="4">
    <location>
        <begin position="73"/>
        <end position="155"/>
    </location>
</feature>
<dbReference type="Proteomes" id="UP001186944">
    <property type="component" value="Unassembled WGS sequence"/>
</dbReference>
<dbReference type="SUPFAM" id="SSF46785">
    <property type="entry name" value="Winged helix' DNA-binding domain"/>
    <property type="match status" value="1"/>
</dbReference>
<dbReference type="PROSITE" id="PS50061">
    <property type="entry name" value="ETS_DOMAIN_3"/>
    <property type="match status" value="1"/>
</dbReference>
<comment type="caution">
    <text evidence="5">The sequence shown here is derived from an EMBL/GenBank/DDBJ whole genome shotgun (WGS) entry which is preliminary data.</text>
</comment>
<evidence type="ECO:0000259" key="4">
    <source>
        <dbReference type="PROSITE" id="PS50061"/>
    </source>
</evidence>
<evidence type="ECO:0000313" key="5">
    <source>
        <dbReference type="EMBL" id="KAK3102122.1"/>
    </source>
</evidence>
<name>A0AA89CA91_PINIB</name>
<dbReference type="GO" id="GO:0005634">
    <property type="term" value="C:nucleus"/>
    <property type="evidence" value="ECO:0007669"/>
    <property type="project" value="UniProtKB-SubCell"/>
</dbReference>
<dbReference type="GO" id="GO:0043565">
    <property type="term" value="F:sequence-specific DNA binding"/>
    <property type="evidence" value="ECO:0007669"/>
    <property type="project" value="InterPro"/>
</dbReference>
<dbReference type="InterPro" id="IPR000418">
    <property type="entry name" value="Ets_dom"/>
</dbReference>
<proteinExistence type="inferred from homology"/>
<dbReference type="PANTHER" id="PTHR11849:SF190">
    <property type="entry name" value="ETS-DOMAIN PROTEIN"/>
    <property type="match status" value="1"/>
</dbReference>
<accession>A0AA89CA91</accession>
<dbReference type="PRINTS" id="PR00454">
    <property type="entry name" value="ETSDOMAIN"/>
</dbReference>
<reference evidence="5" key="1">
    <citation type="submission" date="2019-08" db="EMBL/GenBank/DDBJ databases">
        <title>The improved chromosome-level genome for the pearl oyster Pinctada fucata martensii using PacBio sequencing and Hi-C.</title>
        <authorList>
            <person name="Zheng Z."/>
        </authorList>
    </citation>
    <scope>NUCLEOTIDE SEQUENCE</scope>
    <source>
        <strain evidence="5">ZZ-2019</strain>
        <tissue evidence="5">Adductor muscle</tissue>
    </source>
</reference>
<evidence type="ECO:0000256" key="2">
    <source>
        <dbReference type="ARBA" id="ARBA00023125"/>
    </source>
</evidence>
<protein>
    <recommendedName>
        <fullName evidence="4">ETS domain-containing protein</fullName>
    </recommendedName>
</protein>
<dbReference type="FunFam" id="1.10.10.10:FF:001336">
    <property type="entry name" value="Epithelium specific ets factor 3, ese3, putative"/>
    <property type="match status" value="1"/>
</dbReference>
<keyword evidence="2 3" id="KW-0238">DNA-binding</keyword>
<evidence type="ECO:0000256" key="3">
    <source>
        <dbReference type="RuleBase" id="RU004019"/>
    </source>
</evidence>
<comment type="similarity">
    <text evidence="1 3">Belongs to the ETS family.</text>
</comment>
<organism evidence="5 6">
    <name type="scientific">Pinctada imbricata</name>
    <name type="common">Atlantic pearl-oyster</name>
    <name type="synonym">Pinctada martensii</name>
    <dbReference type="NCBI Taxonomy" id="66713"/>
    <lineage>
        <taxon>Eukaryota</taxon>
        <taxon>Metazoa</taxon>
        <taxon>Spiralia</taxon>
        <taxon>Lophotrochozoa</taxon>
        <taxon>Mollusca</taxon>
        <taxon>Bivalvia</taxon>
        <taxon>Autobranchia</taxon>
        <taxon>Pteriomorphia</taxon>
        <taxon>Pterioida</taxon>
        <taxon>Pterioidea</taxon>
        <taxon>Pteriidae</taxon>
        <taxon>Pinctada</taxon>
    </lineage>
</organism>
<keyword evidence="6" id="KW-1185">Reference proteome</keyword>
<sequence length="162" mass="19565">MMSLEEETIQLERCASPDIEWLSRILSPEIFSLETDSNLCHSHDGTKRKMLKLKSGYYGHREERLRRLVPRGCRLWEFIRDLLHNPRYNPSHIRWTDISRGEFRLIKTHDIARMWGEKKNNEGMTYEKLSRAMRYYYKRQILAPVLGKRLIYRFGPKSYGWN</sequence>
<dbReference type="SMART" id="SM00413">
    <property type="entry name" value="ETS"/>
    <property type="match status" value="1"/>
</dbReference>
<evidence type="ECO:0000313" key="6">
    <source>
        <dbReference type="Proteomes" id="UP001186944"/>
    </source>
</evidence>
<comment type="subcellular location">
    <subcellularLocation>
        <location evidence="3">Nucleus</location>
    </subcellularLocation>
</comment>
<dbReference type="EMBL" id="VSWD01000005">
    <property type="protein sequence ID" value="KAK3102122.1"/>
    <property type="molecule type" value="Genomic_DNA"/>
</dbReference>
<dbReference type="GO" id="GO:0000981">
    <property type="term" value="F:DNA-binding transcription factor activity, RNA polymerase II-specific"/>
    <property type="evidence" value="ECO:0007669"/>
    <property type="project" value="TreeGrafter"/>
</dbReference>
<keyword evidence="3" id="KW-0539">Nucleus</keyword>
<dbReference type="Pfam" id="PF00178">
    <property type="entry name" value="Ets"/>
    <property type="match status" value="1"/>
</dbReference>
<gene>
    <name evidence="5" type="ORF">FSP39_008947</name>
</gene>
<dbReference type="InterPro" id="IPR036388">
    <property type="entry name" value="WH-like_DNA-bd_sf"/>
</dbReference>